<feature type="domain" description="TRASH" evidence="1">
    <location>
        <begin position="262"/>
        <end position="300"/>
    </location>
</feature>
<dbReference type="Gene3D" id="1.10.620.20">
    <property type="entry name" value="Ribonucleotide Reductase, subunit A"/>
    <property type="match status" value="1"/>
</dbReference>
<dbReference type="InterPro" id="IPR003777">
    <property type="entry name" value="XdhC_CoxI"/>
</dbReference>
<comment type="caution">
    <text evidence="2">The sequence shown here is derived from an EMBL/GenBank/DDBJ whole genome shotgun (WGS) entry which is preliminary data.</text>
</comment>
<name>A0ABS7UEJ8_9ACTN</name>
<protein>
    <submittedName>
        <fullName evidence="2">XdhC family protein</fullName>
    </submittedName>
</protein>
<dbReference type="InterPro" id="IPR011017">
    <property type="entry name" value="TRASH_dom"/>
</dbReference>
<proteinExistence type="predicted"/>
<organism evidence="2 3">
    <name type="scientific">Nocardioides mangrovi</name>
    <dbReference type="NCBI Taxonomy" id="2874580"/>
    <lineage>
        <taxon>Bacteria</taxon>
        <taxon>Bacillati</taxon>
        <taxon>Actinomycetota</taxon>
        <taxon>Actinomycetes</taxon>
        <taxon>Propionibacteriales</taxon>
        <taxon>Nocardioidaceae</taxon>
        <taxon>Nocardioides</taxon>
    </lineage>
</organism>
<dbReference type="RefSeq" id="WP_224123794.1">
    <property type="nucleotide sequence ID" value="NZ_JAIQZJ010000008.1"/>
</dbReference>
<dbReference type="SMART" id="SM00746">
    <property type="entry name" value="TRASH"/>
    <property type="match status" value="1"/>
</dbReference>
<dbReference type="Gene3D" id="3.40.50.720">
    <property type="entry name" value="NAD(P)-binding Rossmann-like Domain"/>
    <property type="match status" value="1"/>
</dbReference>
<dbReference type="InterPro" id="IPR027051">
    <property type="entry name" value="XdhC_Rossmann_dom"/>
</dbReference>
<dbReference type="InterPro" id="IPR009078">
    <property type="entry name" value="Ferritin-like_SF"/>
</dbReference>
<dbReference type="SUPFAM" id="SSF47240">
    <property type="entry name" value="Ferritin-like"/>
    <property type="match status" value="1"/>
</dbReference>
<evidence type="ECO:0000259" key="1">
    <source>
        <dbReference type="SMART" id="SM00746"/>
    </source>
</evidence>
<sequence>MNESELDLEGQEYAVATVVWRQAPSSGQIGSRAIVTADGRIHGWIGGACAEPTVVREAQRVIREGEPRLLYLGASDELVLPEGMTAIPMSCQSEGALQIYVEPVHPPVHLVVVGRSPMAALLVELAQALGWRAELLDGEDFTSGDVDERSVVVVATQGHGDEDVVRHAASAMPAFVGLVASHKRGEAVLGYLAERGVPQHLLDRVRTPVGIDLGSTTHQEIAVSILAELVRARAAGDLAVEAGPAAPTGRSLPLATVAEALDPVCGMTVPADAAHHPHEHDGATYHFCCVGCRDAFAADPTRFLAGSER</sequence>
<dbReference type="PANTHER" id="PTHR30388:SF6">
    <property type="entry name" value="XANTHINE DEHYDROGENASE SUBUNIT A-RELATED"/>
    <property type="match status" value="1"/>
</dbReference>
<accession>A0ABS7UEJ8</accession>
<dbReference type="Pfam" id="PF04945">
    <property type="entry name" value="YHS"/>
    <property type="match status" value="1"/>
</dbReference>
<dbReference type="InterPro" id="IPR012348">
    <property type="entry name" value="RNR-like"/>
</dbReference>
<dbReference type="Pfam" id="PF13478">
    <property type="entry name" value="XdhC_C"/>
    <property type="match status" value="1"/>
</dbReference>
<evidence type="ECO:0000313" key="3">
    <source>
        <dbReference type="Proteomes" id="UP000780875"/>
    </source>
</evidence>
<dbReference type="Pfam" id="PF02625">
    <property type="entry name" value="XdhC_CoxI"/>
    <property type="match status" value="1"/>
</dbReference>
<dbReference type="PANTHER" id="PTHR30388">
    <property type="entry name" value="ALDEHYDE OXIDOREDUCTASE MOLYBDENUM COFACTOR ASSEMBLY PROTEIN"/>
    <property type="match status" value="1"/>
</dbReference>
<gene>
    <name evidence="2" type="ORF">K8U61_14735</name>
</gene>
<reference evidence="2 3" key="1">
    <citation type="submission" date="2021-09" db="EMBL/GenBank/DDBJ databases">
        <title>Whole genome sequence of Nocardioides sp. GBK3QG-3.</title>
        <authorList>
            <person name="Tuo L."/>
        </authorList>
    </citation>
    <scope>NUCLEOTIDE SEQUENCE [LARGE SCALE GENOMIC DNA]</scope>
    <source>
        <strain evidence="2 3">GBK3QG-3</strain>
    </source>
</reference>
<dbReference type="Proteomes" id="UP000780875">
    <property type="component" value="Unassembled WGS sequence"/>
</dbReference>
<keyword evidence="3" id="KW-1185">Reference proteome</keyword>
<dbReference type="InterPro" id="IPR052698">
    <property type="entry name" value="MoCofactor_Util/Proc"/>
</dbReference>
<evidence type="ECO:0000313" key="2">
    <source>
        <dbReference type="EMBL" id="MBZ5739426.1"/>
    </source>
</evidence>
<dbReference type="InterPro" id="IPR007029">
    <property type="entry name" value="YHS_dom"/>
</dbReference>
<dbReference type="EMBL" id="JAIQZJ010000008">
    <property type="protein sequence ID" value="MBZ5739426.1"/>
    <property type="molecule type" value="Genomic_DNA"/>
</dbReference>